<protein>
    <submittedName>
        <fullName evidence="5">ABC transporter ATP-binding protein</fullName>
    </submittedName>
</protein>
<dbReference type="InterPro" id="IPR051782">
    <property type="entry name" value="ABC_Transporter_VariousFunc"/>
</dbReference>
<comment type="caution">
    <text evidence="5">The sequence shown here is derived from an EMBL/GenBank/DDBJ whole genome shotgun (WGS) entry which is preliminary data.</text>
</comment>
<keyword evidence="1" id="KW-0813">Transport</keyword>
<keyword evidence="2" id="KW-0547">Nucleotide-binding</keyword>
<reference evidence="7 8" key="1">
    <citation type="submission" date="2018-08" db="EMBL/GenBank/DDBJ databases">
        <title>A genome reference for cultivated species of the human gut microbiota.</title>
        <authorList>
            <person name="Zou Y."/>
            <person name="Xue W."/>
            <person name="Luo G."/>
        </authorList>
    </citation>
    <scope>NUCLEOTIDE SEQUENCE [LARGE SCALE GENOMIC DNA]</scope>
    <source>
        <strain evidence="6 7">AF36-7BH</strain>
        <strain evidence="5 8">AM37-3BH</strain>
    </source>
</reference>
<dbReference type="RefSeq" id="WP_118362657.1">
    <property type="nucleotide sequence ID" value="NZ_JBBNNV010000014.1"/>
</dbReference>
<dbReference type="InterPro" id="IPR003593">
    <property type="entry name" value="AAA+_ATPase"/>
</dbReference>
<evidence type="ECO:0000313" key="8">
    <source>
        <dbReference type="Proteomes" id="UP000285844"/>
    </source>
</evidence>
<dbReference type="Pfam" id="PF00005">
    <property type="entry name" value="ABC_tran"/>
    <property type="match status" value="1"/>
</dbReference>
<gene>
    <name evidence="6" type="ORF">DW007_10255</name>
    <name evidence="5" type="ORF">DW858_06965</name>
</gene>
<evidence type="ECO:0000313" key="6">
    <source>
        <dbReference type="EMBL" id="RHL67096.1"/>
    </source>
</evidence>
<evidence type="ECO:0000259" key="4">
    <source>
        <dbReference type="PROSITE" id="PS50893"/>
    </source>
</evidence>
<evidence type="ECO:0000256" key="2">
    <source>
        <dbReference type="ARBA" id="ARBA00022741"/>
    </source>
</evidence>
<evidence type="ECO:0000256" key="3">
    <source>
        <dbReference type="ARBA" id="ARBA00022840"/>
    </source>
</evidence>
<dbReference type="CDD" id="cd03230">
    <property type="entry name" value="ABC_DR_subfamily_A"/>
    <property type="match status" value="1"/>
</dbReference>
<proteinExistence type="predicted"/>
<dbReference type="EMBL" id="QSHM01000006">
    <property type="protein sequence ID" value="RHC13414.1"/>
    <property type="molecule type" value="Genomic_DNA"/>
</dbReference>
<dbReference type="GO" id="GO:0005524">
    <property type="term" value="F:ATP binding"/>
    <property type="evidence" value="ECO:0007669"/>
    <property type="project" value="UniProtKB-KW"/>
</dbReference>
<accession>A0A413YWI2</accession>
<feature type="domain" description="ABC transporter" evidence="4">
    <location>
        <begin position="1"/>
        <end position="219"/>
    </location>
</feature>
<keyword evidence="3 5" id="KW-0067">ATP-binding</keyword>
<dbReference type="GO" id="GO:0016887">
    <property type="term" value="F:ATP hydrolysis activity"/>
    <property type="evidence" value="ECO:0007669"/>
    <property type="project" value="InterPro"/>
</dbReference>
<dbReference type="AlphaFoldDB" id="A0A413YWI2"/>
<dbReference type="Proteomes" id="UP000285844">
    <property type="component" value="Unassembled WGS sequence"/>
</dbReference>
<organism evidence="5 8">
    <name type="scientific">Lachnospira eligens</name>
    <dbReference type="NCBI Taxonomy" id="39485"/>
    <lineage>
        <taxon>Bacteria</taxon>
        <taxon>Bacillati</taxon>
        <taxon>Bacillota</taxon>
        <taxon>Clostridia</taxon>
        <taxon>Lachnospirales</taxon>
        <taxon>Lachnospiraceae</taxon>
        <taxon>Lachnospira</taxon>
    </lineage>
</organism>
<dbReference type="SUPFAM" id="SSF52540">
    <property type="entry name" value="P-loop containing nucleoside triphosphate hydrolases"/>
    <property type="match status" value="1"/>
</dbReference>
<evidence type="ECO:0000313" key="5">
    <source>
        <dbReference type="EMBL" id="RHC13414.1"/>
    </source>
</evidence>
<dbReference type="PANTHER" id="PTHR42939">
    <property type="entry name" value="ABC TRANSPORTER ATP-BINDING PROTEIN ALBC-RELATED"/>
    <property type="match status" value="1"/>
</dbReference>
<dbReference type="EMBL" id="QROY01000008">
    <property type="protein sequence ID" value="RHL67096.1"/>
    <property type="molecule type" value="Genomic_DNA"/>
</dbReference>
<dbReference type="PANTHER" id="PTHR42939:SF3">
    <property type="entry name" value="ABC TRANSPORTER ATP-BINDING COMPONENT"/>
    <property type="match status" value="1"/>
</dbReference>
<dbReference type="InterPro" id="IPR003439">
    <property type="entry name" value="ABC_transporter-like_ATP-bd"/>
</dbReference>
<dbReference type="SMART" id="SM00382">
    <property type="entry name" value="AAA"/>
    <property type="match status" value="1"/>
</dbReference>
<dbReference type="Proteomes" id="UP000285201">
    <property type="component" value="Unassembled WGS sequence"/>
</dbReference>
<dbReference type="Gene3D" id="3.40.50.300">
    <property type="entry name" value="P-loop containing nucleotide triphosphate hydrolases"/>
    <property type="match status" value="1"/>
</dbReference>
<evidence type="ECO:0000256" key="1">
    <source>
        <dbReference type="ARBA" id="ARBA00022448"/>
    </source>
</evidence>
<dbReference type="PROSITE" id="PS50893">
    <property type="entry name" value="ABC_TRANSPORTER_2"/>
    <property type="match status" value="1"/>
</dbReference>
<sequence length="219" mass="24666">MDNIALEFKDVTGKGFGFKLKNVSMTLENGYIYAVTGKNGAGKTTLFNYILTEKKRYTGSIKLSGYELAGNHAKAMEITGLVSEDNVFFENRTGKQNADILGLVYDDFDVELFNECMKKMNVSTATTLWRMSRGERMKFQLAFAIAHHSRLYLLDEATAGMDAVFKIELFDMLRELIAQECCVIMITHDMTEIMKNTDYVAVMEGGRLGKFSESIECTV</sequence>
<dbReference type="InterPro" id="IPR027417">
    <property type="entry name" value="P-loop_NTPase"/>
</dbReference>
<name>A0A413YWI2_9FIRM</name>
<evidence type="ECO:0000313" key="7">
    <source>
        <dbReference type="Proteomes" id="UP000285201"/>
    </source>
</evidence>